<proteinExistence type="predicted"/>
<accession>A0ABP5ZVM4</accession>
<dbReference type="EMBL" id="BAAATL010000031">
    <property type="protein sequence ID" value="GAA2501537.1"/>
    <property type="molecule type" value="Genomic_DNA"/>
</dbReference>
<dbReference type="Proteomes" id="UP001501721">
    <property type="component" value="Unassembled WGS sequence"/>
</dbReference>
<comment type="caution">
    <text evidence="1">The sequence shown here is derived from an EMBL/GenBank/DDBJ whole genome shotgun (WGS) entry which is preliminary data.</text>
</comment>
<organism evidence="1 2">
    <name type="scientific">Streptomyces graminearus</name>
    <dbReference type="NCBI Taxonomy" id="284030"/>
    <lineage>
        <taxon>Bacteria</taxon>
        <taxon>Bacillati</taxon>
        <taxon>Actinomycetota</taxon>
        <taxon>Actinomycetes</taxon>
        <taxon>Kitasatosporales</taxon>
        <taxon>Streptomycetaceae</taxon>
        <taxon>Streptomyces</taxon>
    </lineage>
</organism>
<sequence length="82" mass="8987">MLAALSWSFRGASGYVRLSPFESLPTPRKCQPRTSYFTRRTRMISGLSPLSIPPEGESPRPLATTAHVLAARSPAPYKIPTT</sequence>
<protein>
    <submittedName>
        <fullName evidence="1">Uncharacterized protein</fullName>
    </submittedName>
</protein>
<evidence type="ECO:0000313" key="1">
    <source>
        <dbReference type="EMBL" id="GAA2501537.1"/>
    </source>
</evidence>
<evidence type="ECO:0000313" key="2">
    <source>
        <dbReference type="Proteomes" id="UP001501721"/>
    </source>
</evidence>
<reference evidence="2" key="1">
    <citation type="journal article" date="2019" name="Int. J. Syst. Evol. Microbiol.">
        <title>The Global Catalogue of Microorganisms (GCM) 10K type strain sequencing project: providing services to taxonomists for standard genome sequencing and annotation.</title>
        <authorList>
            <consortium name="The Broad Institute Genomics Platform"/>
            <consortium name="The Broad Institute Genome Sequencing Center for Infectious Disease"/>
            <person name="Wu L."/>
            <person name="Ma J."/>
        </authorList>
    </citation>
    <scope>NUCLEOTIDE SEQUENCE [LARGE SCALE GENOMIC DNA]</scope>
    <source>
        <strain evidence="2">JCM 6923</strain>
    </source>
</reference>
<keyword evidence="2" id="KW-1185">Reference proteome</keyword>
<gene>
    <name evidence="1" type="ORF">GCM10010422_58630</name>
</gene>
<name>A0ABP5ZVM4_9ACTN</name>